<comment type="caution">
    <text evidence="2">The sequence shown here is derived from an EMBL/GenBank/DDBJ whole genome shotgun (WGS) entry which is preliminary data.</text>
</comment>
<evidence type="ECO:0000313" key="3">
    <source>
        <dbReference type="Proteomes" id="UP001341840"/>
    </source>
</evidence>
<name>A0ABU6RHM1_9FABA</name>
<accession>A0ABU6RHM1</accession>
<sequence length="117" mass="13269">MKSFLEAHRRICCCKDQGSQAARIEKQQQKVTGTGNDLCDQVGERVLRKFQKVNVGRPHIPWAPRRRIELVAGDVEPPEGRMPPQFLRQPSGETVPKEPKLLEVRGTGYSRDSSFDL</sequence>
<dbReference type="Proteomes" id="UP001341840">
    <property type="component" value="Unassembled WGS sequence"/>
</dbReference>
<protein>
    <submittedName>
        <fullName evidence="2">Uncharacterized protein</fullName>
    </submittedName>
</protein>
<reference evidence="2 3" key="1">
    <citation type="journal article" date="2023" name="Plants (Basel)">
        <title>Bridging the Gap: Combining Genomics and Transcriptomics Approaches to Understand Stylosanthes scabra, an Orphan Legume from the Brazilian Caatinga.</title>
        <authorList>
            <person name="Ferreira-Neto J.R.C."/>
            <person name="da Silva M.D."/>
            <person name="Binneck E."/>
            <person name="de Melo N.F."/>
            <person name="da Silva R.H."/>
            <person name="de Melo A.L.T.M."/>
            <person name="Pandolfi V."/>
            <person name="Bustamante F.O."/>
            <person name="Brasileiro-Vidal A.C."/>
            <person name="Benko-Iseppon A.M."/>
        </authorList>
    </citation>
    <scope>NUCLEOTIDE SEQUENCE [LARGE SCALE GENOMIC DNA]</scope>
    <source>
        <tissue evidence="2">Leaves</tissue>
    </source>
</reference>
<gene>
    <name evidence="2" type="ORF">PIB30_047837</name>
</gene>
<evidence type="ECO:0000256" key="1">
    <source>
        <dbReference type="SAM" id="MobiDB-lite"/>
    </source>
</evidence>
<proteinExistence type="predicted"/>
<dbReference type="EMBL" id="JASCZI010030517">
    <property type="protein sequence ID" value="MED6123303.1"/>
    <property type="molecule type" value="Genomic_DNA"/>
</dbReference>
<keyword evidence="3" id="KW-1185">Reference proteome</keyword>
<organism evidence="2 3">
    <name type="scientific">Stylosanthes scabra</name>
    <dbReference type="NCBI Taxonomy" id="79078"/>
    <lineage>
        <taxon>Eukaryota</taxon>
        <taxon>Viridiplantae</taxon>
        <taxon>Streptophyta</taxon>
        <taxon>Embryophyta</taxon>
        <taxon>Tracheophyta</taxon>
        <taxon>Spermatophyta</taxon>
        <taxon>Magnoliopsida</taxon>
        <taxon>eudicotyledons</taxon>
        <taxon>Gunneridae</taxon>
        <taxon>Pentapetalae</taxon>
        <taxon>rosids</taxon>
        <taxon>fabids</taxon>
        <taxon>Fabales</taxon>
        <taxon>Fabaceae</taxon>
        <taxon>Papilionoideae</taxon>
        <taxon>50 kb inversion clade</taxon>
        <taxon>dalbergioids sensu lato</taxon>
        <taxon>Dalbergieae</taxon>
        <taxon>Pterocarpus clade</taxon>
        <taxon>Stylosanthes</taxon>
    </lineage>
</organism>
<feature type="region of interest" description="Disordered" evidence="1">
    <location>
        <begin position="75"/>
        <end position="117"/>
    </location>
</feature>
<evidence type="ECO:0000313" key="2">
    <source>
        <dbReference type="EMBL" id="MED6123303.1"/>
    </source>
</evidence>